<dbReference type="EMBL" id="GDID01001925">
    <property type="protein sequence ID" value="JAP94681.1"/>
    <property type="molecule type" value="Transcribed_RNA"/>
</dbReference>
<dbReference type="InterPro" id="IPR006680">
    <property type="entry name" value="Amidohydro-rel"/>
</dbReference>
<accession>A0A146KGZ7</accession>
<dbReference type="Pfam" id="PF01979">
    <property type="entry name" value="Amidohydro_1"/>
    <property type="match status" value="1"/>
</dbReference>
<organism evidence="3">
    <name type="scientific">Trepomonas sp. PC1</name>
    <dbReference type="NCBI Taxonomy" id="1076344"/>
    <lineage>
        <taxon>Eukaryota</taxon>
        <taxon>Metamonada</taxon>
        <taxon>Diplomonadida</taxon>
        <taxon>Hexamitidae</taxon>
        <taxon>Hexamitinae</taxon>
        <taxon>Trepomonas</taxon>
    </lineage>
</organism>
<dbReference type="PANTHER" id="PTHR43794:SF11">
    <property type="entry name" value="AMIDOHYDROLASE-RELATED DOMAIN-CONTAINING PROTEIN"/>
    <property type="match status" value="1"/>
</dbReference>
<name>A0A146KGZ7_9EUKA</name>
<dbReference type="GO" id="GO:0016810">
    <property type="term" value="F:hydrolase activity, acting on carbon-nitrogen (but not peptide) bonds"/>
    <property type="evidence" value="ECO:0007669"/>
    <property type="project" value="InterPro"/>
</dbReference>
<feature type="domain" description="Amidohydrolase-related" evidence="2">
    <location>
        <begin position="25"/>
        <end position="233"/>
    </location>
</feature>
<evidence type="ECO:0000313" key="3">
    <source>
        <dbReference type="EMBL" id="JAP94681.1"/>
    </source>
</evidence>
<dbReference type="SUPFAM" id="SSF51338">
    <property type="entry name" value="Composite domain of metallo-dependent hydrolases"/>
    <property type="match status" value="1"/>
</dbReference>
<evidence type="ECO:0000256" key="1">
    <source>
        <dbReference type="ARBA" id="ARBA00022801"/>
    </source>
</evidence>
<dbReference type="PANTHER" id="PTHR43794">
    <property type="entry name" value="AMINOHYDROLASE SSNA-RELATED"/>
    <property type="match status" value="1"/>
</dbReference>
<sequence length="310" mass="34696">MVIAVGAQDRFYDKRILDSPEVAIKRMDDYFEMLKNAPRTRVVPGPDQCFSNGPELLKALKKWADEHDTLIHIHSSEEPGTTAWFCKTFGQTPVEYFQSIGFLGKRTVLAHQVNCTQHDLEILKETGAKIAHNPLANTILSSGMPPIRTMVEMGIPVAISTDGSGSADNQNMLAAARLTCQYFRGLDKKYLFKAPQLIERVTRIPAEFIELKAGRLQTGYFADYVLFDSSKANMTPTHIENCVENLIWAAAGNEAQYVVSCGVELVQNYKIVGTKFDAEKTLDQLEVLTKDFLHYRKVAKEITDTGNRGE</sequence>
<dbReference type="InterPro" id="IPR011059">
    <property type="entry name" value="Metal-dep_hydrolase_composite"/>
</dbReference>
<protein>
    <submittedName>
        <fullName evidence="3">Amidohydrolase family protein</fullName>
    </submittedName>
</protein>
<dbReference type="SUPFAM" id="SSF51556">
    <property type="entry name" value="Metallo-dependent hydrolases"/>
    <property type="match status" value="1"/>
</dbReference>
<keyword evidence="1 3" id="KW-0378">Hydrolase</keyword>
<dbReference type="InterPro" id="IPR050287">
    <property type="entry name" value="MTA/SAH_deaminase"/>
</dbReference>
<dbReference type="InterPro" id="IPR032466">
    <property type="entry name" value="Metal_Hydrolase"/>
</dbReference>
<dbReference type="Gene3D" id="3.20.20.140">
    <property type="entry name" value="Metal-dependent hydrolases"/>
    <property type="match status" value="1"/>
</dbReference>
<dbReference type="AlphaFoldDB" id="A0A146KGZ7"/>
<evidence type="ECO:0000259" key="2">
    <source>
        <dbReference type="Pfam" id="PF01979"/>
    </source>
</evidence>
<proteinExistence type="predicted"/>
<gene>
    <name evidence="3" type="ORF">TPC1_12584</name>
</gene>
<reference evidence="3" key="1">
    <citation type="submission" date="2015-07" db="EMBL/GenBank/DDBJ databases">
        <title>Adaptation to a free-living lifestyle via gene acquisitions in the diplomonad Trepomonas sp. PC1.</title>
        <authorList>
            <person name="Xu F."/>
            <person name="Jerlstrom-Hultqvist J."/>
            <person name="Kolisko M."/>
            <person name="Simpson A.G.B."/>
            <person name="Roger A.J."/>
            <person name="Svard S.G."/>
            <person name="Andersson J.O."/>
        </authorList>
    </citation>
    <scope>NUCLEOTIDE SEQUENCE</scope>
    <source>
        <strain evidence="3">PC1</strain>
    </source>
</reference>